<keyword evidence="4" id="KW-1185">Reference proteome</keyword>
<dbReference type="STRING" id="136857.CTEST_07665"/>
<feature type="region of interest" description="Disordered" evidence="1">
    <location>
        <begin position="1"/>
        <end position="40"/>
    </location>
</feature>
<feature type="region of interest" description="Disordered" evidence="1">
    <location>
        <begin position="129"/>
        <end position="156"/>
    </location>
</feature>
<feature type="compositionally biased region" description="Acidic residues" evidence="1">
    <location>
        <begin position="1"/>
        <end position="11"/>
    </location>
</feature>
<feature type="transmembrane region" description="Helical" evidence="2">
    <location>
        <begin position="72"/>
        <end position="93"/>
    </location>
</feature>
<dbReference type="OrthoDB" id="5188998at2"/>
<dbReference type="EMBL" id="CP011545">
    <property type="protein sequence ID" value="AKK08963.1"/>
    <property type="molecule type" value="Genomic_DNA"/>
</dbReference>
<keyword evidence="2" id="KW-0812">Transmembrane</keyword>
<dbReference type="PATRIC" id="fig|136857.5.peg.1522"/>
<gene>
    <name evidence="3" type="ORF">CTEST_07665</name>
</gene>
<feature type="compositionally biased region" description="Basic and acidic residues" evidence="1">
    <location>
        <begin position="144"/>
        <end position="156"/>
    </location>
</feature>
<accession>A0A0G3HAL6</accession>
<organism evidence="3 4">
    <name type="scientific">Corynebacterium testudinoris</name>
    <dbReference type="NCBI Taxonomy" id="136857"/>
    <lineage>
        <taxon>Bacteria</taxon>
        <taxon>Bacillati</taxon>
        <taxon>Actinomycetota</taxon>
        <taxon>Actinomycetes</taxon>
        <taxon>Mycobacteriales</taxon>
        <taxon>Corynebacteriaceae</taxon>
        <taxon>Corynebacterium</taxon>
    </lineage>
</organism>
<evidence type="ECO:0000256" key="2">
    <source>
        <dbReference type="SAM" id="Phobius"/>
    </source>
</evidence>
<evidence type="ECO:0000313" key="4">
    <source>
        <dbReference type="Proteomes" id="UP000035540"/>
    </source>
</evidence>
<protein>
    <submittedName>
        <fullName evidence="3">Putative DUF3099 family protein</fullName>
    </submittedName>
</protein>
<dbReference type="Pfam" id="PF11298">
    <property type="entry name" value="DUF3099"/>
    <property type="match status" value="1"/>
</dbReference>
<dbReference type="RefSeq" id="WP_047253230.1">
    <property type="nucleotide sequence ID" value="NZ_CP011545.1"/>
</dbReference>
<name>A0A0G3HAL6_9CORY</name>
<evidence type="ECO:0000256" key="1">
    <source>
        <dbReference type="SAM" id="MobiDB-lite"/>
    </source>
</evidence>
<reference evidence="3 4" key="1">
    <citation type="journal article" date="2015" name="Genome Announc.">
        <title>Complete Genome Sequence of the Type Strain Corynebacterium testudinoris DSM 44614, Recovered from Necrotic Lesions in the Mouth of a Tortoise.</title>
        <authorList>
            <person name="Ruckert C."/>
            <person name="Kriete M."/>
            <person name="Jaenicke S."/>
            <person name="Winkler A."/>
            <person name="Tauch A."/>
        </authorList>
    </citation>
    <scope>NUCLEOTIDE SEQUENCE [LARGE SCALE GENOMIC DNA]</scope>
    <source>
        <strain evidence="3 4">DSM 44614</strain>
    </source>
</reference>
<reference evidence="4" key="2">
    <citation type="submission" date="2015-05" db="EMBL/GenBank/DDBJ databases">
        <title>Complete genome sequence of Corynebacterium testudinoris DSM 44614, recovered from necrotic lesions in the mouth of a tortoise.</title>
        <authorList>
            <person name="Ruckert C."/>
            <person name="Albersmeier A."/>
            <person name="Winkler A."/>
            <person name="Tauch A."/>
        </authorList>
    </citation>
    <scope>NUCLEOTIDE SEQUENCE [LARGE SCALE GENOMIC DNA]</scope>
    <source>
        <strain evidence="4">DSM 44614</strain>
    </source>
</reference>
<dbReference type="KEGG" id="cted:CTEST_07665"/>
<dbReference type="Proteomes" id="UP000035540">
    <property type="component" value="Chromosome"/>
</dbReference>
<feature type="transmembrane region" description="Helical" evidence="2">
    <location>
        <begin position="47"/>
        <end position="66"/>
    </location>
</feature>
<proteinExistence type="predicted"/>
<keyword evidence="2" id="KW-1133">Transmembrane helix</keyword>
<evidence type="ECO:0000313" key="3">
    <source>
        <dbReference type="EMBL" id="AKK08963.1"/>
    </source>
</evidence>
<dbReference type="AlphaFoldDB" id="A0A0G3HAL6"/>
<sequence length="156" mass="18122">MNQDTFDDEPDNGQPQRRQRRFGRRNAQLITDARRSPDQDRRHRERVYSWLQLSRLPFLFLSAATYLWWENWWVSGVLFLISVPLPWIAVVIANGHGEPRDKRQAQIYKPAAAREYYAQLEAKRLEALEAPSSPGLPPATAPDVIDHDDTPEGHHQ</sequence>
<dbReference type="InterPro" id="IPR021449">
    <property type="entry name" value="DUF3099"/>
</dbReference>
<keyword evidence="2" id="KW-0472">Membrane</keyword>